<feature type="domain" description="DUF4422" evidence="1">
    <location>
        <begin position="5"/>
        <end position="222"/>
    </location>
</feature>
<comment type="caution">
    <text evidence="2">The sequence shown here is derived from an EMBL/GenBank/DDBJ whole genome shotgun (WGS) entry which is preliminary data.</text>
</comment>
<dbReference type="AlphaFoldDB" id="A0A422M978"/>
<dbReference type="EMBL" id="LKFU01000076">
    <property type="protein sequence ID" value="RND84745.1"/>
    <property type="molecule type" value="Genomic_DNA"/>
</dbReference>
<accession>A0A422M978</accession>
<dbReference type="InterPro" id="IPR025536">
    <property type="entry name" value="DUF4422"/>
</dbReference>
<evidence type="ECO:0000313" key="3">
    <source>
        <dbReference type="Proteomes" id="UP000285532"/>
    </source>
</evidence>
<dbReference type="RefSeq" id="WP_049145740.1">
    <property type="nucleotide sequence ID" value="NZ_JAAFGQ010000054.1"/>
</dbReference>
<dbReference type="Pfam" id="PF14393">
    <property type="entry name" value="DUF4422"/>
    <property type="match status" value="1"/>
</dbReference>
<dbReference type="Proteomes" id="UP000285532">
    <property type="component" value="Unassembled WGS sequence"/>
</dbReference>
<name>A0A422M978_LACPA</name>
<sequence length="263" mass="30881">MKIEMLIASHKQYEMPTDNKIYLPIFVGSALHKDIPKNFQSDATGDNISLENPHFNELTATYWAWKNSDASIVGLNHYRRYFVSKKSFRKDFSNLLNEQQILNLLAKGDVVLPSKRKYYIETIESHYIHSHDAEELKALKKVFSSFSESYQRALQTVLDSTSAHMFNMFIMKRDTFNQYCSWLFPTLRTLEKNLDFDKLMGNEKRALGFIAEILMDVWVIANDKQVGECPVQFMESNHWPKKILIFLMNKFTGQKRQFNTHIK</sequence>
<protein>
    <recommendedName>
        <fullName evidence="1">DUF4422 domain-containing protein</fullName>
    </recommendedName>
</protein>
<evidence type="ECO:0000313" key="2">
    <source>
        <dbReference type="EMBL" id="RND84745.1"/>
    </source>
</evidence>
<gene>
    <name evidence="2" type="ORF">FAM18172_02078</name>
</gene>
<organism evidence="2 3">
    <name type="scientific">Lacticaseibacillus paracasei</name>
    <name type="common">Lactobacillus paracasei</name>
    <dbReference type="NCBI Taxonomy" id="1597"/>
    <lineage>
        <taxon>Bacteria</taxon>
        <taxon>Bacillati</taxon>
        <taxon>Bacillota</taxon>
        <taxon>Bacilli</taxon>
        <taxon>Lactobacillales</taxon>
        <taxon>Lactobacillaceae</taxon>
        <taxon>Lacticaseibacillus</taxon>
    </lineage>
</organism>
<proteinExistence type="predicted"/>
<reference evidence="2 3" key="1">
    <citation type="journal article" date="2018" name="Front. Microbiol.">
        <title>Conversion of Methionine to Cysteine in Lactobacillus paracasei Depends on the Highly Mobile cysK-ctl-cysE Gene Cluster.</title>
        <authorList>
            <person name="Wuthrich D."/>
            <person name="Irmler S."/>
            <person name="Berthoud H."/>
            <person name="Guggenbuhl B."/>
            <person name="Eugster E."/>
            <person name="Bruggmann R."/>
        </authorList>
    </citation>
    <scope>NUCLEOTIDE SEQUENCE [LARGE SCALE GENOMIC DNA]</scope>
    <source>
        <strain evidence="2 3">FAM18172</strain>
    </source>
</reference>
<evidence type="ECO:0000259" key="1">
    <source>
        <dbReference type="Pfam" id="PF14393"/>
    </source>
</evidence>